<keyword evidence="1" id="KW-0472">Membrane</keyword>
<proteinExistence type="predicted"/>
<gene>
    <name evidence="2" type="ORF">CCAP1982_LOCUS11933</name>
</gene>
<evidence type="ECO:0000313" key="2">
    <source>
        <dbReference type="EMBL" id="CAD7003482.1"/>
    </source>
</evidence>
<feature type="transmembrane region" description="Helical" evidence="1">
    <location>
        <begin position="63"/>
        <end position="89"/>
    </location>
</feature>
<organism evidence="2 3">
    <name type="scientific">Ceratitis capitata</name>
    <name type="common">Mediterranean fruit fly</name>
    <name type="synonym">Tephritis capitata</name>
    <dbReference type="NCBI Taxonomy" id="7213"/>
    <lineage>
        <taxon>Eukaryota</taxon>
        <taxon>Metazoa</taxon>
        <taxon>Ecdysozoa</taxon>
        <taxon>Arthropoda</taxon>
        <taxon>Hexapoda</taxon>
        <taxon>Insecta</taxon>
        <taxon>Pterygota</taxon>
        <taxon>Neoptera</taxon>
        <taxon>Endopterygota</taxon>
        <taxon>Diptera</taxon>
        <taxon>Brachycera</taxon>
        <taxon>Muscomorpha</taxon>
        <taxon>Tephritoidea</taxon>
        <taxon>Tephritidae</taxon>
        <taxon>Ceratitis</taxon>
        <taxon>Ceratitis</taxon>
    </lineage>
</organism>
<dbReference type="GO" id="GO:0007186">
    <property type="term" value="P:G protein-coupled receptor signaling pathway"/>
    <property type="evidence" value="ECO:0007669"/>
    <property type="project" value="InterPro"/>
</dbReference>
<accession>A0A811UW85</accession>
<dbReference type="PRINTS" id="PR00577">
    <property type="entry name" value="OPSINRH3RH4"/>
</dbReference>
<keyword evidence="1" id="KW-0812">Transmembrane</keyword>
<dbReference type="InterPro" id="IPR001760">
    <property type="entry name" value="Opsin"/>
</dbReference>
<dbReference type="OrthoDB" id="2105199at2759"/>
<comment type="caution">
    <text evidence="2">The sequence shown here is derived from an EMBL/GenBank/DDBJ whole genome shotgun (WGS) entry which is preliminary data.</text>
</comment>
<dbReference type="Proteomes" id="UP000606786">
    <property type="component" value="Unassembled WGS sequence"/>
</dbReference>
<dbReference type="AlphaFoldDB" id="A0A811UW85"/>
<dbReference type="EMBL" id="CAJHJT010000034">
    <property type="protein sequence ID" value="CAD7003482.1"/>
    <property type="molecule type" value="Genomic_DNA"/>
</dbReference>
<keyword evidence="1" id="KW-1133">Transmembrane helix</keyword>
<protein>
    <submittedName>
        <fullName evidence="2">(Mediterranean fruit fly) hypothetical protein</fullName>
    </submittedName>
</protein>
<reference evidence="2" key="1">
    <citation type="submission" date="2020-11" db="EMBL/GenBank/DDBJ databases">
        <authorList>
            <person name="Whitehead M."/>
        </authorList>
    </citation>
    <scope>NUCLEOTIDE SEQUENCE</scope>
    <source>
        <strain evidence="2">EGII</strain>
    </source>
</reference>
<dbReference type="GO" id="GO:0016020">
    <property type="term" value="C:membrane"/>
    <property type="evidence" value="ECO:0007669"/>
    <property type="project" value="InterPro"/>
</dbReference>
<keyword evidence="3" id="KW-1185">Reference proteome</keyword>
<evidence type="ECO:0000256" key="1">
    <source>
        <dbReference type="SAM" id="Phobius"/>
    </source>
</evidence>
<sequence length="91" mass="10256">MDTVGGHSYSEQNSFGNFSTALTLHAEARMSTDVRLIGWNVPPEEMRHIPDHWLKYPEPPAHYHYILGTLYLIFTTVSMAGNGVVVYIFSA</sequence>
<name>A0A811UW85_CERCA</name>
<dbReference type="GO" id="GO:0007601">
    <property type="term" value="P:visual perception"/>
    <property type="evidence" value="ECO:0007669"/>
    <property type="project" value="InterPro"/>
</dbReference>
<evidence type="ECO:0000313" key="3">
    <source>
        <dbReference type="Proteomes" id="UP000606786"/>
    </source>
</evidence>